<feature type="domain" description="Nuclear pore localisation protein NPL4 C-terminal" evidence="2">
    <location>
        <begin position="226"/>
        <end position="462"/>
    </location>
</feature>
<dbReference type="PANTHER" id="PTHR12710">
    <property type="entry name" value="NUCLEAR PROTEIN LOCALIZATION 4"/>
    <property type="match status" value="1"/>
</dbReference>
<dbReference type="AlphaFoldDB" id="K8EHQ2"/>
<sequence length="499" mass="55735">MVLLRIRTRDGTERLECADGAGGGENDVVKTISDVQDLISKQPWGVPVENQSLSLDPSLLLRTSSENADETKAKTKKEVVVLSPRKTLKSLQLKHGDIVYMTYPDSIEREVTKMRVNVETKPFGAKRTIEEMISKEVRIGRQERGNVASVSFCGHAANMFQSYVNNTLGFKQSRFGWLYGTKTKRKKEKTEEEKEKEKSKDASSKKKEKDEEEGKEDEMITELFADVIYEPNQNGNAYVAHVDEEDEESQTAEAIANAMGYERIGCVFSQSDVDRGDESVSAMSAHEVTLCAKLQAKYGKEFVTVIVVQFEDEDEEMQVTFEAFQVSDQCVKLYEDGFFELDEKTGVAKLPASSSAGITKEEIEEEEEGSSFSNWGSHTKLVKPVMVERKDVTEVDNDFWIVAVPIKDHTGTAQSGFPIENRLHPPQTADDIRSAIQSRSATCSSYAEKLRDFHLLLFLSKQMDKNDVLAIAESTNDYIDGGDVSEGYKVLIDAIAGIA</sequence>
<evidence type="ECO:0000313" key="3">
    <source>
        <dbReference type="EMBL" id="CCO17551.1"/>
    </source>
</evidence>
<feature type="region of interest" description="Disordered" evidence="1">
    <location>
        <begin position="184"/>
        <end position="217"/>
    </location>
</feature>
<dbReference type="OrthoDB" id="10251089at2759"/>
<dbReference type="GeneID" id="19014238"/>
<reference evidence="3 4" key="1">
    <citation type="submission" date="2011-10" db="EMBL/GenBank/DDBJ databases">
        <authorList>
            <person name="Genoscope - CEA"/>
        </authorList>
    </citation>
    <scope>NUCLEOTIDE SEQUENCE [LARGE SCALE GENOMIC DNA]</scope>
    <source>
        <strain evidence="3 4">RCC 1105</strain>
    </source>
</reference>
<dbReference type="InterPro" id="IPR007717">
    <property type="entry name" value="NPL4_C"/>
</dbReference>
<accession>K8EHQ2</accession>
<dbReference type="Proteomes" id="UP000198341">
    <property type="component" value="Chromosome 8"/>
</dbReference>
<dbReference type="EMBL" id="FO082271">
    <property type="protein sequence ID" value="CCO17551.1"/>
    <property type="molecule type" value="Genomic_DNA"/>
</dbReference>
<dbReference type="STRING" id="41875.K8EHQ2"/>
<gene>
    <name evidence="3" type="ORF">Bathy08g02590</name>
</gene>
<dbReference type="Pfam" id="PF05021">
    <property type="entry name" value="NPL4"/>
    <property type="match status" value="1"/>
</dbReference>
<protein>
    <recommendedName>
        <fullName evidence="2">Nuclear pore localisation protein NPL4 C-terminal domain-containing protein</fullName>
    </recommendedName>
</protein>
<evidence type="ECO:0000256" key="1">
    <source>
        <dbReference type="SAM" id="MobiDB-lite"/>
    </source>
</evidence>
<dbReference type="GO" id="GO:0006511">
    <property type="term" value="P:ubiquitin-dependent protein catabolic process"/>
    <property type="evidence" value="ECO:0007669"/>
    <property type="project" value="InterPro"/>
</dbReference>
<evidence type="ECO:0000259" key="2">
    <source>
        <dbReference type="Pfam" id="PF05021"/>
    </source>
</evidence>
<dbReference type="InterPro" id="IPR016563">
    <property type="entry name" value="Npl4"/>
</dbReference>
<proteinExistence type="predicted"/>
<dbReference type="CDD" id="cd17055">
    <property type="entry name" value="Ubl_AtNPL4_like"/>
    <property type="match status" value="1"/>
</dbReference>
<keyword evidence="4" id="KW-1185">Reference proteome</keyword>
<evidence type="ECO:0000313" key="4">
    <source>
        <dbReference type="Proteomes" id="UP000198341"/>
    </source>
</evidence>
<dbReference type="CDD" id="cd08061">
    <property type="entry name" value="MPN_NPL4"/>
    <property type="match status" value="1"/>
</dbReference>
<dbReference type="RefSeq" id="XP_007511430.1">
    <property type="nucleotide sequence ID" value="XM_007511368.1"/>
</dbReference>
<dbReference type="PANTHER" id="PTHR12710:SF0">
    <property type="entry name" value="NUCLEAR PROTEIN LOCALIZATION PROTEIN 4 HOMOLOG"/>
    <property type="match status" value="1"/>
</dbReference>
<name>K8EHQ2_9CHLO</name>
<dbReference type="eggNOG" id="KOG2834">
    <property type="taxonomic scope" value="Eukaryota"/>
</dbReference>
<dbReference type="Gene3D" id="3.10.20.90">
    <property type="entry name" value="Phosphatidylinositol 3-kinase Catalytic Subunit, Chain A, domain 1"/>
    <property type="match status" value="1"/>
</dbReference>
<organism evidence="3 4">
    <name type="scientific">Bathycoccus prasinos</name>
    <dbReference type="NCBI Taxonomy" id="41875"/>
    <lineage>
        <taxon>Eukaryota</taxon>
        <taxon>Viridiplantae</taxon>
        <taxon>Chlorophyta</taxon>
        <taxon>Mamiellophyceae</taxon>
        <taxon>Mamiellales</taxon>
        <taxon>Bathycoccaceae</taxon>
        <taxon>Bathycoccus</taxon>
    </lineage>
</organism>
<feature type="compositionally biased region" description="Basic and acidic residues" evidence="1">
    <location>
        <begin position="188"/>
        <end position="209"/>
    </location>
</feature>
<dbReference type="KEGG" id="bpg:Bathy08g02590"/>